<accession>A0A4P2VLT2</accession>
<dbReference type="NCBIfam" id="TIGR00363">
    <property type="entry name" value="MetQ/NlpA family lipoprotein"/>
    <property type="match status" value="1"/>
</dbReference>
<dbReference type="RefSeq" id="WP_130611814.1">
    <property type="nucleotide sequence ID" value="NZ_AP019368.1"/>
</dbReference>
<dbReference type="EMBL" id="AP019368">
    <property type="protein sequence ID" value="BBH54306.1"/>
    <property type="molecule type" value="Genomic_DNA"/>
</dbReference>
<sequence length="270" mass="29923">MRSIKLLGLLLGFLLALVLGFIFFNKSYNERSIKVGISAGSSVQVLNVAKKLAKEKYDLDIKVITFADYQIPNEALNSGDIDANIFQTRSFLKQAVLKKNYKIVEIGQTFIYPMGIYSRKINNISEIGENASIVIPNDSSNQGRALILLQNAKLITLKADVGETPTPRDIIENPKKLNIQTVDAAQVARSVQDVTAVVLNNDFVLNAKFKPSDALFKENPDSAEPYVNIIVVKESEKGKKEFKELTAVMNSAEVLKETEKLFPGAVKAWK</sequence>
<dbReference type="CDD" id="cd13598">
    <property type="entry name" value="PBP2_lipoprotein_IlpA_like"/>
    <property type="match status" value="1"/>
</dbReference>
<comment type="similarity">
    <text evidence="6">Belongs to the nlpA lipoprotein family.</text>
</comment>
<evidence type="ECO:0000313" key="7">
    <source>
        <dbReference type="EMBL" id="BBH54306.1"/>
    </source>
</evidence>
<keyword evidence="2" id="KW-0732">Signal</keyword>
<evidence type="ECO:0000256" key="3">
    <source>
        <dbReference type="ARBA" id="ARBA00023136"/>
    </source>
</evidence>
<organism evidence="7 8">
    <name type="scientific">Fluviispira sanaruensis</name>
    <dbReference type="NCBI Taxonomy" id="2493639"/>
    <lineage>
        <taxon>Bacteria</taxon>
        <taxon>Pseudomonadati</taxon>
        <taxon>Bdellovibrionota</taxon>
        <taxon>Oligoflexia</taxon>
        <taxon>Silvanigrellales</taxon>
        <taxon>Silvanigrellaceae</taxon>
        <taxon>Fluviispira</taxon>
    </lineage>
</organism>
<keyword evidence="4" id="KW-0564">Palmitate</keyword>
<dbReference type="Gene3D" id="3.40.190.10">
    <property type="entry name" value="Periplasmic binding protein-like II"/>
    <property type="match status" value="2"/>
</dbReference>
<dbReference type="Proteomes" id="UP000291236">
    <property type="component" value="Chromosome"/>
</dbReference>
<dbReference type="PIRSF" id="PIRSF002854">
    <property type="entry name" value="MetQ"/>
    <property type="match status" value="1"/>
</dbReference>
<gene>
    <name evidence="7" type="ORF">JCM31447_27700</name>
</gene>
<reference evidence="7 8" key="1">
    <citation type="submission" date="2018-12" db="EMBL/GenBank/DDBJ databases">
        <title>Rubrispira sanarue gen. nov., sp., nov., a member of the order Silvanigrellales, isolated from a brackish lake in Hamamatsu Japan.</title>
        <authorList>
            <person name="Maejima Y."/>
            <person name="Iino T."/>
            <person name="Muraguchi Y."/>
            <person name="Fukuda K."/>
            <person name="Nojiri H."/>
            <person name="Ohkuma M."/>
            <person name="Moriuchi R."/>
            <person name="Dohra H."/>
            <person name="Kimbara K."/>
            <person name="Shintani M."/>
        </authorList>
    </citation>
    <scope>NUCLEOTIDE SEQUENCE [LARGE SCALE GENOMIC DNA]</scope>
    <source>
        <strain evidence="7 8">RF1110005</strain>
    </source>
</reference>
<comment type="subcellular location">
    <subcellularLocation>
        <location evidence="1">Membrane</location>
        <topology evidence="1">Lipid-anchor</topology>
    </subcellularLocation>
</comment>
<evidence type="ECO:0000256" key="5">
    <source>
        <dbReference type="ARBA" id="ARBA00023288"/>
    </source>
</evidence>
<dbReference type="SUPFAM" id="SSF53850">
    <property type="entry name" value="Periplasmic binding protein-like II"/>
    <property type="match status" value="1"/>
</dbReference>
<name>A0A4P2VLT2_FLUSA</name>
<dbReference type="GO" id="GO:0016020">
    <property type="term" value="C:membrane"/>
    <property type="evidence" value="ECO:0007669"/>
    <property type="project" value="UniProtKB-SubCell"/>
</dbReference>
<dbReference type="KEGG" id="sbf:JCM31447_27700"/>
<evidence type="ECO:0000256" key="4">
    <source>
        <dbReference type="ARBA" id="ARBA00023139"/>
    </source>
</evidence>
<dbReference type="InterPro" id="IPR004872">
    <property type="entry name" value="Lipoprotein_NlpA"/>
</dbReference>
<evidence type="ECO:0000256" key="1">
    <source>
        <dbReference type="ARBA" id="ARBA00004635"/>
    </source>
</evidence>
<dbReference type="PANTHER" id="PTHR30429:SF1">
    <property type="entry name" value="D-METHIONINE-BINDING LIPOPROTEIN METQ-RELATED"/>
    <property type="match status" value="1"/>
</dbReference>
<dbReference type="OrthoDB" id="9812878at2"/>
<dbReference type="Pfam" id="PF03180">
    <property type="entry name" value="Lipoprotein_9"/>
    <property type="match status" value="1"/>
</dbReference>
<evidence type="ECO:0000256" key="6">
    <source>
        <dbReference type="PIRNR" id="PIRNR002854"/>
    </source>
</evidence>
<dbReference type="PANTHER" id="PTHR30429">
    <property type="entry name" value="D-METHIONINE-BINDING LIPOPROTEIN METQ"/>
    <property type="match status" value="1"/>
</dbReference>
<dbReference type="AlphaFoldDB" id="A0A4P2VLT2"/>
<evidence type="ECO:0000313" key="8">
    <source>
        <dbReference type="Proteomes" id="UP000291236"/>
    </source>
</evidence>
<keyword evidence="3" id="KW-0472">Membrane</keyword>
<protein>
    <recommendedName>
        <fullName evidence="6">Lipoprotein</fullName>
    </recommendedName>
</protein>
<proteinExistence type="inferred from homology"/>
<keyword evidence="5 6" id="KW-0449">Lipoprotein</keyword>
<keyword evidence="8" id="KW-1185">Reference proteome</keyword>
<evidence type="ECO:0000256" key="2">
    <source>
        <dbReference type="ARBA" id="ARBA00022729"/>
    </source>
</evidence>